<evidence type="ECO:0000313" key="4">
    <source>
        <dbReference type="Proteomes" id="UP001071230"/>
    </source>
</evidence>
<keyword evidence="4" id="KW-1185">Reference proteome</keyword>
<evidence type="ECO:0000313" key="3">
    <source>
        <dbReference type="EMBL" id="CEJ06111.1"/>
    </source>
</evidence>
<reference evidence="3" key="1">
    <citation type="submission" date="2014-11" db="EMBL/GenBank/DDBJ databases">
        <authorList>
            <person name="Hornung B.V."/>
        </authorList>
    </citation>
    <scope>NUCLEOTIDE SEQUENCE</scope>
    <source>
        <strain evidence="3">INE</strain>
    </source>
</reference>
<evidence type="ECO:0000259" key="1">
    <source>
        <dbReference type="Pfam" id="PF00112"/>
    </source>
</evidence>
<dbReference type="GO" id="GO:0006508">
    <property type="term" value="P:proteolysis"/>
    <property type="evidence" value="ECO:0007669"/>
    <property type="project" value="UniProtKB-KW"/>
</dbReference>
<dbReference type="EMBL" id="LR746496">
    <property type="protein sequence ID" value="CAA7601456.1"/>
    <property type="molecule type" value="Genomic_DNA"/>
</dbReference>
<protein>
    <submittedName>
        <fullName evidence="3">Papain cysteine protease</fullName>
    </submittedName>
    <submittedName>
        <fullName evidence="2">Peptidase C1A, papain C-terminal</fullName>
        <ecNumber evidence="2">3.4.-.-</ecNumber>
    </submittedName>
</protein>
<dbReference type="SUPFAM" id="SSF54001">
    <property type="entry name" value="Cysteine proteinases"/>
    <property type="match status" value="1"/>
</dbReference>
<feature type="domain" description="Peptidase C1A papain C-terminal" evidence="1">
    <location>
        <begin position="38"/>
        <end position="222"/>
    </location>
</feature>
<dbReference type="KEGG" id="aacx:DEACI_2123"/>
<dbReference type="Pfam" id="PF00112">
    <property type="entry name" value="Peptidase_C1"/>
    <property type="match status" value="1"/>
</dbReference>
<dbReference type="InterPro" id="IPR038765">
    <property type="entry name" value="Papain-like_cys_pep_sf"/>
</dbReference>
<dbReference type="Proteomes" id="UP000836597">
    <property type="component" value="Chromosome"/>
</dbReference>
<name>A0A8S0XBP0_9FIRM</name>
<dbReference type="InterPro" id="IPR000668">
    <property type="entry name" value="Peptidase_C1A_C"/>
</dbReference>
<proteinExistence type="predicted"/>
<accession>A0A8S0XBP0</accession>
<dbReference type="CDD" id="cd02619">
    <property type="entry name" value="Peptidase_C1"/>
    <property type="match status" value="1"/>
</dbReference>
<dbReference type="GO" id="GO:0008234">
    <property type="term" value="F:cysteine-type peptidase activity"/>
    <property type="evidence" value="ECO:0007669"/>
    <property type="project" value="InterPro"/>
</dbReference>
<dbReference type="EC" id="3.4.-.-" evidence="2"/>
<reference evidence="2" key="2">
    <citation type="submission" date="2020-01" db="EMBL/GenBank/DDBJ databases">
        <authorList>
            <person name="Hornung B."/>
        </authorList>
    </citation>
    <scope>NUCLEOTIDE SEQUENCE</scope>
    <source>
        <strain evidence="2">PacBioINE</strain>
    </source>
</reference>
<organism evidence="2">
    <name type="scientific">Acididesulfobacillus acetoxydans</name>
    <dbReference type="NCBI Taxonomy" id="1561005"/>
    <lineage>
        <taxon>Bacteria</taxon>
        <taxon>Bacillati</taxon>
        <taxon>Bacillota</taxon>
        <taxon>Clostridia</taxon>
        <taxon>Eubacteriales</taxon>
        <taxon>Peptococcaceae</taxon>
        <taxon>Acididesulfobacillus</taxon>
    </lineage>
</organism>
<dbReference type="RefSeq" id="WP_240984983.1">
    <property type="nucleotide sequence ID" value="NZ_CDGJ01000016.1"/>
</dbReference>
<keyword evidence="3" id="KW-0645">Protease</keyword>
<dbReference type="AlphaFoldDB" id="A0A8S0XBP0"/>
<sequence length="272" mass="30227">MPKYLLLKSAAPTPYATYQNSGRPLSDTPVSLRDLYGTIENQGEEGSCSAFASLQFRGALRKQGGLSWLNPSEQAQYYEERKMENTVKQDSGASLEDALSVLEKYGVMPEQDDPYTPQDFAVDPPPNDWNRSLKLSRKQVQKVNPDTVLADTLDALTNGHPVLFGFTVFSELESPEVADTGLLPMPGPDSQELGGHAVNAIGYDPTRQLVLVLNQWGANWGIKLPREFRGCFWMPYQYYSSYCMDAYVGFPDAPPQPLHTESRETGTPDMSD</sequence>
<dbReference type="Proteomes" id="UP001071230">
    <property type="component" value="Unassembled WGS sequence"/>
</dbReference>
<dbReference type="EMBL" id="CDGJ01000016">
    <property type="protein sequence ID" value="CEJ06111.1"/>
    <property type="molecule type" value="Genomic_DNA"/>
</dbReference>
<gene>
    <name evidence="3" type="ORF">DEACI_0557</name>
    <name evidence="2" type="ORF">DEACI_2123</name>
</gene>
<keyword evidence="2" id="KW-0378">Hydrolase</keyword>
<dbReference type="Gene3D" id="3.90.70.10">
    <property type="entry name" value="Cysteine proteinases"/>
    <property type="match status" value="1"/>
</dbReference>
<evidence type="ECO:0000313" key="2">
    <source>
        <dbReference type="EMBL" id="CAA7601456.1"/>
    </source>
</evidence>